<comment type="caution">
    <text evidence="9">The sequence shown here is derived from an EMBL/GenBank/DDBJ whole genome shotgun (WGS) entry which is preliminary data.</text>
</comment>
<dbReference type="PANTHER" id="PTHR23359">
    <property type="entry name" value="NUCLEOTIDE KINASE"/>
    <property type="match status" value="1"/>
</dbReference>
<dbReference type="InterPro" id="IPR027417">
    <property type="entry name" value="P-loop_NTPase"/>
</dbReference>
<reference evidence="9 10" key="1">
    <citation type="journal article" date="2020" name="Biotechnol. Biofuels">
        <title>New insights from the biogas microbiome by comprehensive genome-resolved metagenomics of nearly 1600 species originating from multiple anaerobic digesters.</title>
        <authorList>
            <person name="Campanaro S."/>
            <person name="Treu L."/>
            <person name="Rodriguez-R L.M."/>
            <person name="Kovalovszki A."/>
            <person name="Ziels R.M."/>
            <person name="Maus I."/>
            <person name="Zhu X."/>
            <person name="Kougias P.G."/>
            <person name="Basile A."/>
            <person name="Luo G."/>
            <person name="Schluter A."/>
            <person name="Konstantinidis K.T."/>
            <person name="Angelidaki I."/>
        </authorList>
    </citation>
    <scope>NUCLEOTIDE SEQUENCE [LARGE SCALE GENOMIC DNA]</scope>
    <source>
        <strain evidence="9">AS05jafATM_89</strain>
    </source>
</reference>
<organism evidence="9 10">
    <name type="scientific">Candidatus Dojkabacteria bacterium</name>
    <dbReference type="NCBI Taxonomy" id="2099670"/>
    <lineage>
        <taxon>Bacteria</taxon>
        <taxon>Candidatus Dojkabacteria</taxon>
    </lineage>
</organism>
<evidence type="ECO:0000313" key="10">
    <source>
        <dbReference type="Proteomes" id="UP000576550"/>
    </source>
</evidence>
<feature type="binding site" evidence="5">
    <location>
        <position position="158"/>
    </location>
    <ligand>
        <name>Zn(2+)</name>
        <dbReference type="ChEBI" id="CHEBI:29105"/>
        <note>structural</note>
    </ligand>
</feature>
<dbReference type="GO" id="GO:0044209">
    <property type="term" value="P:AMP salvage"/>
    <property type="evidence" value="ECO:0007669"/>
    <property type="project" value="UniProtKB-UniRule"/>
</dbReference>
<dbReference type="SUPFAM" id="SSF52540">
    <property type="entry name" value="P-loop containing nucleoside triphosphate hydrolases"/>
    <property type="match status" value="1"/>
</dbReference>
<comment type="caution">
    <text evidence="5">Lacks conserved residue(s) required for the propagation of feature annotation.</text>
</comment>
<feature type="domain" description="Adenylate kinase active site lid" evidence="8">
    <location>
        <begin position="135"/>
        <end position="170"/>
    </location>
</feature>
<dbReference type="SUPFAM" id="SSF57774">
    <property type="entry name" value="Microbial and mitochondrial ADK, insert 'zinc finger' domain"/>
    <property type="match status" value="1"/>
</dbReference>
<keyword evidence="3 5" id="KW-0547">Nucleotide-binding</keyword>
<keyword evidence="1 5" id="KW-0808">Transferase</keyword>
<dbReference type="EMBL" id="DUTP01000006">
    <property type="protein sequence ID" value="HHX99745.1"/>
    <property type="molecule type" value="Genomic_DNA"/>
</dbReference>
<comment type="domain">
    <text evidence="5">Consists of three domains, a large central CORE domain and two small peripheral domains, NMPbind and LID, which undergo movements during catalysis. The LID domain closes over the site of phosphoryl transfer upon ATP binding. Assembling and dissambling the active center during each catalytic cycle provides an effective means to prevent ATP hydrolysis. Some bacteria have evolved a zinc-coordinating structure that stabilizes the LID domain.</text>
</comment>
<dbReference type="AlphaFoldDB" id="A0A832QEP5"/>
<keyword evidence="5" id="KW-0479">Metal-binding</keyword>
<dbReference type="HAMAP" id="MF_00235">
    <property type="entry name" value="Adenylate_kinase_Adk"/>
    <property type="match status" value="1"/>
</dbReference>
<comment type="catalytic activity">
    <reaction evidence="5 7">
        <text>AMP + ATP = 2 ADP</text>
        <dbReference type="Rhea" id="RHEA:12973"/>
        <dbReference type="ChEBI" id="CHEBI:30616"/>
        <dbReference type="ChEBI" id="CHEBI:456215"/>
        <dbReference type="ChEBI" id="CHEBI:456216"/>
        <dbReference type="EC" id="2.7.4.3"/>
    </reaction>
</comment>
<feature type="binding site" evidence="5">
    <location>
        <position position="135"/>
    </location>
    <ligand>
        <name>ATP</name>
        <dbReference type="ChEBI" id="CHEBI:30616"/>
    </ligand>
</feature>
<evidence type="ECO:0000256" key="7">
    <source>
        <dbReference type="RuleBase" id="RU003331"/>
    </source>
</evidence>
<feature type="binding site" evidence="5">
    <location>
        <begin position="144"/>
        <end position="145"/>
    </location>
    <ligand>
        <name>ATP</name>
        <dbReference type="ChEBI" id="CHEBI:30616"/>
    </ligand>
</feature>
<feature type="region of interest" description="NMP" evidence="5">
    <location>
        <begin position="37"/>
        <end position="66"/>
    </location>
</feature>
<keyword evidence="5 7" id="KW-0067">ATP-binding</keyword>
<dbReference type="InterPro" id="IPR036193">
    <property type="entry name" value="ADK_active_lid_dom_sf"/>
</dbReference>
<dbReference type="EC" id="2.7.4.3" evidence="5 7"/>
<name>A0A832QEP5_9BACT</name>
<evidence type="ECO:0000313" key="9">
    <source>
        <dbReference type="EMBL" id="HHX99745.1"/>
    </source>
</evidence>
<protein>
    <recommendedName>
        <fullName evidence="5 7">Adenylate kinase</fullName>
        <shortName evidence="5">AK</shortName>
        <ecNumber evidence="5 7">2.7.4.3</ecNumber>
    </recommendedName>
    <alternativeName>
        <fullName evidence="5">ATP-AMP transphosphorylase</fullName>
    </alternativeName>
    <alternativeName>
        <fullName evidence="5">ATP:AMP phosphotransferase</fullName>
    </alternativeName>
    <alternativeName>
        <fullName evidence="5">Adenylate monophosphate kinase</fullName>
    </alternativeName>
</protein>
<proteinExistence type="inferred from homology"/>
<dbReference type="Gene3D" id="3.40.50.300">
    <property type="entry name" value="P-loop containing nucleotide triphosphate hydrolases"/>
    <property type="match status" value="1"/>
</dbReference>
<dbReference type="InterPro" id="IPR007862">
    <property type="entry name" value="Adenylate_kinase_lid-dom"/>
</dbReference>
<dbReference type="Pfam" id="PF00406">
    <property type="entry name" value="ADK"/>
    <property type="match status" value="1"/>
</dbReference>
<feature type="binding site" evidence="5">
    <location>
        <position position="100"/>
    </location>
    <ligand>
        <name>AMP</name>
        <dbReference type="ChEBI" id="CHEBI:456215"/>
    </ligand>
</feature>
<evidence type="ECO:0000256" key="3">
    <source>
        <dbReference type="ARBA" id="ARBA00022741"/>
    </source>
</evidence>
<evidence type="ECO:0000256" key="2">
    <source>
        <dbReference type="ARBA" id="ARBA00022727"/>
    </source>
</evidence>
<dbReference type="GO" id="GO:0008270">
    <property type="term" value="F:zinc ion binding"/>
    <property type="evidence" value="ECO:0007669"/>
    <property type="project" value="UniProtKB-UniRule"/>
</dbReference>
<evidence type="ECO:0000256" key="1">
    <source>
        <dbReference type="ARBA" id="ARBA00022679"/>
    </source>
</evidence>
<evidence type="ECO:0000259" key="8">
    <source>
        <dbReference type="Pfam" id="PF05191"/>
    </source>
</evidence>
<feature type="binding site" evidence="5">
    <location>
        <position position="38"/>
    </location>
    <ligand>
        <name>AMP</name>
        <dbReference type="ChEBI" id="CHEBI:456215"/>
    </ligand>
</feature>
<keyword evidence="4 5" id="KW-0418">Kinase</keyword>
<dbReference type="UniPathway" id="UPA00588">
    <property type="reaction ID" value="UER00649"/>
</dbReference>
<dbReference type="GO" id="GO:0004017">
    <property type="term" value="F:AMP kinase activity"/>
    <property type="evidence" value="ECO:0007669"/>
    <property type="project" value="UniProtKB-UniRule"/>
</dbReference>
<comment type="function">
    <text evidence="5">Catalyzes the reversible transfer of the terminal phosphate group between ATP and AMP. Plays an important role in cellular energy homeostasis and in adenine nucleotide metabolism.</text>
</comment>
<feature type="binding site" evidence="5">
    <location>
        <position position="161"/>
    </location>
    <ligand>
        <name>Zn(2+)</name>
        <dbReference type="ChEBI" id="CHEBI:29105"/>
        <note>structural</note>
    </ligand>
</feature>
<dbReference type="CDD" id="cd01428">
    <property type="entry name" value="ADK"/>
    <property type="match status" value="1"/>
</dbReference>
<dbReference type="GO" id="GO:0005524">
    <property type="term" value="F:ATP binding"/>
    <property type="evidence" value="ECO:0007669"/>
    <property type="project" value="UniProtKB-UniRule"/>
</dbReference>
<feature type="binding site" evidence="5">
    <location>
        <begin position="64"/>
        <end position="66"/>
    </location>
    <ligand>
        <name>AMP</name>
        <dbReference type="ChEBI" id="CHEBI:456215"/>
    </ligand>
</feature>
<dbReference type="GO" id="GO:0005737">
    <property type="term" value="C:cytoplasm"/>
    <property type="evidence" value="ECO:0007669"/>
    <property type="project" value="UniProtKB-SubCell"/>
</dbReference>
<accession>A0A832QEP5</accession>
<sequence length="222" mass="25709">MEVTSDARTILFHGPSGCGKDTQVELLVDDYGFQNIGTGDMIRKLFAEGDEDAILATEYTTQGKFVPNEIIYNKMFPKWLDRFDNTKHWALVSVVREVGQIEYLDKLLQQKNRKLDMFIHFTLSPETAIERMSVRTYCPSCGMTFHPKFKKEKVQGICDKCNTKLIQRDDDKPEKIKERLREYNRTIEPILDTYRTRGILVEVDAAPSIEDIHKEILEILGL</sequence>
<gene>
    <name evidence="5" type="primary">adk</name>
    <name evidence="9" type="ORF">GX533_03690</name>
</gene>
<evidence type="ECO:0000256" key="4">
    <source>
        <dbReference type="ARBA" id="ARBA00022777"/>
    </source>
</evidence>
<keyword evidence="2 5" id="KW-0545">Nucleotide biosynthesis</keyword>
<feature type="binding site" evidence="5">
    <location>
        <position position="168"/>
    </location>
    <ligand>
        <name>AMP</name>
        <dbReference type="ChEBI" id="CHEBI:456215"/>
    </ligand>
</feature>
<keyword evidence="5" id="KW-0862">Zinc</keyword>
<comment type="similarity">
    <text evidence="5 6">Belongs to the adenylate kinase family.</text>
</comment>
<feature type="binding site" evidence="5">
    <location>
        <position position="141"/>
    </location>
    <ligand>
        <name>Zn(2+)</name>
        <dbReference type="ChEBI" id="CHEBI:29105"/>
        <note>structural</note>
    </ligand>
</feature>
<dbReference type="PRINTS" id="PR00094">
    <property type="entry name" value="ADENYLTKNASE"/>
</dbReference>
<keyword evidence="5" id="KW-0963">Cytoplasm</keyword>
<comment type="subcellular location">
    <subcellularLocation>
        <location evidence="5 7">Cytoplasm</location>
    </subcellularLocation>
</comment>
<feature type="binding site" evidence="5">
    <location>
        <position position="207"/>
    </location>
    <ligand>
        <name>ATP</name>
        <dbReference type="ChEBI" id="CHEBI:30616"/>
    </ligand>
</feature>
<feature type="binding site" evidence="5">
    <location>
        <position position="179"/>
    </location>
    <ligand>
        <name>AMP</name>
        <dbReference type="ChEBI" id="CHEBI:456215"/>
    </ligand>
</feature>
<evidence type="ECO:0000256" key="5">
    <source>
        <dbReference type="HAMAP-Rule" id="MF_00235"/>
    </source>
</evidence>
<dbReference type="InterPro" id="IPR000850">
    <property type="entry name" value="Adenylat/UMP-CMP_kin"/>
</dbReference>
<comment type="pathway">
    <text evidence="5">Purine metabolism; AMP biosynthesis via salvage pathway; AMP from ADP: step 1/1.</text>
</comment>
<evidence type="ECO:0000256" key="6">
    <source>
        <dbReference type="RuleBase" id="RU003330"/>
    </source>
</evidence>
<dbReference type="Pfam" id="PF05191">
    <property type="entry name" value="ADK_lid"/>
    <property type="match status" value="1"/>
</dbReference>
<feature type="region of interest" description="LID" evidence="5">
    <location>
        <begin position="134"/>
        <end position="171"/>
    </location>
</feature>
<feature type="binding site" evidence="5">
    <location>
        <position position="138"/>
    </location>
    <ligand>
        <name>Zn(2+)</name>
        <dbReference type="ChEBI" id="CHEBI:29105"/>
        <note>structural</note>
    </ligand>
</feature>
<comment type="subunit">
    <text evidence="5 7">Monomer.</text>
</comment>
<feature type="binding site" evidence="5">
    <location>
        <position position="43"/>
    </location>
    <ligand>
        <name>AMP</name>
        <dbReference type="ChEBI" id="CHEBI:456215"/>
    </ligand>
</feature>
<dbReference type="Proteomes" id="UP000576550">
    <property type="component" value="Unassembled WGS sequence"/>
</dbReference>